<comment type="caution">
    <text evidence="2">The sequence shown here is derived from an EMBL/GenBank/DDBJ whole genome shotgun (WGS) entry which is preliminary data.</text>
</comment>
<gene>
    <name evidence="2" type="ORF">NQ318_016708</name>
</gene>
<keyword evidence="1" id="KW-1133">Transmembrane helix</keyword>
<keyword evidence="1" id="KW-0812">Transmembrane</keyword>
<evidence type="ECO:0000313" key="2">
    <source>
        <dbReference type="EMBL" id="KAJ8937828.1"/>
    </source>
</evidence>
<accession>A0AAV8XGP5</accession>
<dbReference type="EMBL" id="JAPWTK010000612">
    <property type="protein sequence ID" value="KAJ8937828.1"/>
    <property type="molecule type" value="Genomic_DNA"/>
</dbReference>
<dbReference type="AlphaFoldDB" id="A0AAV8XGP5"/>
<evidence type="ECO:0000256" key="1">
    <source>
        <dbReference type="SAM" id="Phobius"/>
    </source>
</evidence>
<organism evidence="2 3">
    <name type="scientific">Aromia moschata</name>
    <dbReference type="NCBI Taxonomy" id="1265417"/>
    <lineage>
        <taxon>Eukaryota</taxon>
        <taxon>Metazoa</taxon>
        <taxon>Ecdysozoa</taxon>
        <taxon>Arthropoda</taxon>
        <taxon>Hexapoda</taxon>
        <taxon>Insecta</taxon>
        <taxon>Pterygota</taxon>
        <taxon>Neoptera</taxon>
        <taxon>Endopterygota</taxon>
        <taxon>Coleoptera</taxon>
        <taxon>Polyphaga</taxon>
        <taxon>Cucujiformia</taxon>
        <taxon>Chrysomeloidea</taxon>
        <taxon>Cerambycidae</taxon>
        <taxon>Cerambycinae</taxon>
        <taxon>Callichromatini</taxon>
        <taxon>Aromia</taxon>
    </lineage>
</organism>
<reference evidence="2" key="1">
    <citation type="journal article" date="2023" name="Insect Mol. Biol.">
        <title>Genome sequencing provides insights into the evolution of gene families encoding plant cell wall-degrading enzymes in longhorned beetles.</title>
        <authorList>
            <person name="Shin N.R."/>
            <person name="Okamura Y."/>
            <person name="Kirsch R."/>
            <person name="Pauchet Y."/>
        </authorList>
    </citation>
    <scope>NUCLEOTIDE SEQUENCE</scope>
    <source>
        <strain evidence="2">AMC_N1</strain>
    </source>
</reference>
<proteinExistence type="predicted"/>
<sequence>MVHIYENYVWLKDGDVYMVSGYISFRIAMYYQLFQAIFIWNFAHMLKRRYDFLDKLTTVALNTLGTGTRIISQPSLKLKQIRTMYFTLYNIVNQLNR</sequence>
<keyword evidence="3" id="KW-1185">Reference proteome</keyword>
<evidence type="ECO:0000313" key="3">
    <source>
        <dbReference type="Proteomes" id="UP001162162"/>
    </source>
</evidence>
<feature type="transmembrane region" description="Helical" evidence="1">
    <location>
        <begin position="20"/>
        <end position="43"/>
    </location>
</feature>
<protein>
    <submittedName>
        <fullName evidence="2">Uncharacterized protein</fullName>
    </submittedName>
</protein>
<keyword evidence="1" id="KW-0472">Membrane</keyword>
<name>A0AAV8XGP5_9CUCU</name>
<dbReference type="Proteomes" id="UP001162162">
    <property type="component" value="Unassembled WGS sequence"/>
</dbReference>